<evidence type="ECO:0000313" key="19">
    <source>
        <dbReference type="EMBL" id="HIX46418.1"/>
    </source>
</evidence>
<dbReference type="InterPro" id="IPR048254">
    <property type="entry name" value="CDP_ALCOHOL_P_TRANSF_CS"/>
</dbReference>
<keyword evidence="7" id="KW-0444">Lipid biosynthesis</keyword>
<evidence type="ECO:0000256" key="12">
    <source>
        <dbReference type="ARBA" id="ARBA00023136"/>
    </source>
</evidence>
<dbReference type="PROSITE" id="PS00379">
    <property type="entry name" value="CDP_ALCOHOL_P_TRANSF"/>
    <property type="match status" value="1"/>
</dbReference>
<reference evidence="19" key="2">
    <citation type="submission" date="2021-04" db="EMBL/GenBank/DDBJ databases">
        <authorList>
            <person name="Gilroy R."/>
        </authorList>
    </citation>
    <scope>NUCLEOTIDE SEQUENCE</scope>
    <source>
        <strain evidence="19">26628</strain>
    </source>
</reference>
<evidence type="ECO:0000256" key="9">
    <source>
        <dbReference type="ARBA" id="ARBA00022692"/>
    </source>
</evidence>
<keyword evidence="13" id="KW-0594">Phospholipid biosynthesis</keyword>
<dbReference type="InterPro" id="IPR043130">
    <property type="entry name" value="CDP-OH_PTrfase_TM_dom"/>
</dbReference>
<feature type="transmembrane region" description="Helical" evidence="18">
    <location>
        <begin position="7"/>
        <end position="24"/>
    </location>
</feature>
<comment type="function">
    <text evidence="1">This protein catalyzes the committed step to the synthesis of the acidic phospholipids.</text>
</comment>
<gene>
    <name evidence="19" type="primary">pgsA</name>
    <name evidence="19" type="ORF">H9737_01860</name>
</gene>
<evidence type="ECO:0000256" key="18">
    <source>
        <dbReference type="SAM" id="Phobius"/>
    </source>
</evidence>
<keyword evidence="8 17" id="KW-0808">Transferase</keyword>
<evidence type="ECO:0000256" key="10">
    <source>
        <dbReference type="ARBA" id="ARBA00022989"/>
    </source>
</evidence>
<dbReference type="NCBIfam" id="TIGR00560">
    <property type="entry name" value="pgsA"/>
    <property type="match status" value="1"/>
</dbReference>
<evidence type="ECO:0000256" key="14">
    <source>
        <dbReference type="ARBA" id="ARBA00023264"/>
    </source>
</evidence>
<reference evidence="19" key="1">
    <citation type="journal article" date="2021" name="PeerJ">
        <title>Extensive microbial diversity within the chicken gut microbiome revealed by metagenomics and culture.</title>
        <authorList>
            <person name="Gilroy R."/>
            <person name="Ravi A."/>
            <person name="Getino M."/>
            <person name="Pursley I."/>
            <person name="Horton D.L."/>
            <person name="Alikhan N.F."/>
            <person name="Baker D."/>
            <person name="Gharbi K."/>
            <person name="Hall N."/>
            <person name="Watson M."/>
            <person name="Adriaenssens E.M."/>
            <person name="Foster-Nyarko E."/>
            <person name="Jarju S."/>
            <person name="Secka A."/>
            <person name="Antonio M."/>
            <person name="Oren A."/>
            <person name="Chaudhuri R.R."/>
            <person name="La Ragione R."/>
            <person name="Hildebrand F."/>
            <person name="Pallen M.J."/>
        </authorList>
    </citation>
    <scope>NUCLEOTIDE SEQUENCE</scope>
    <source>
        <strain evidence="19">26628</strain>
    </source>
</reference>
<evidence type="ECO:0000256" key="6">
    <source>
        <dbReference type="ARBA" id="ARBA00014944"/>
    </source>
</evidence>
<evidence type="ECO:0000313" key="20">
    <source>
        <dbReference type="Proteomes" id="UP000824249"/>
    </source>
</evidence>
<evidence type="ECO:0000256" key="2">
    <source>
        <dbReference type="ARBA" id="ARBA00004141"/>
    </source>
</evidence>
<evidence type="ECO:0000256" key="1">
    <source>
        <dbReference type="ARBA" id="ARBA00003973"/>
    </source>
</evidence>
<keyword evidence="10 18" id="KW-1133">Transmembrane helix</keyword>
<evidence type="ECO:0000256" key="16">
    <source>
        <dbReference type="NCBIfam" id="TIGR00560"/>
    </source>
</evidence>
<sequence>MNLPNKITLTRICLIPVFAVIFLVEAIPYRGLIACAVFVLAACTDFLDGHIARSRGLVTDLGKFLDPIADKVLVSTALILLLARPAAWDFLDLGGWLPPLLGVCVALILARELIVSGLRMVAAAKGAVLAADMIGKVKTTVQDIAVAALLAGADIFSLQETAGAVVCAVGLIGIALATVLTVWSGAVYLIKNRNILKEKREE</sequence>
<evidence type="ECO:0000256" key="7">
    <source>
        <dbReference type="ARBA" id="ARBA00022516"/>
    </source>
</evidence>
<dbReference type="GO" id="GO:0046474">
    <property type="term" value="P:glycerophospholipid biosynthetic process"/>
    <property type="evidence" value="ECO:0007669"/>
    <property type="project" value="TreeGrafter"/>
</dbReference>
<evidence type="ECO:0000256" key="15">
    <source>
        <dbReference type="ARBA" id="ARBA00048586"/>
    </source>
</evidence>
<comment type="pathway">
    <text evidence="3">Phospholipid metabolism; phosphatidylglycerol biosynthesis; phosphatidylglycerol from CDP-diacylglycerol: step 1/2.</text>
</comment>
<comment type="similarity">
    <text evidence="4 17">Belongs to the CDP-alcohol phosphatidyltransferase class-I family.</text>
</comment>
<evidence type="ECO:0000256" key="13">
    <source>
        <dbReference type="ARBA" id="ARBA00023209"/>
    </source>
</evidence>
<keyword evidence="12 18" id="KW-0472">Membrane</keyword>
<dbReference type="Gene3D" id="1.20.120.1760">
    <property type="match status" value="1"/>
</dbReference>
<organism evidence="19 20">
    <name type="scientific">Candidatus Borkfalkia faecigallinarum</name>
    <dbReference type="NCBI Taxonomy" id="2838509"/>
    <lineage>
        <taxon>Bacteria</taxon>
        <taxon>Bacillati</taxon>
        <taxon>Bacillota</taxon>
        <taxon>Clostridia</taxon>
        <taxon>Christensenellales</taxon>
        <taxon>Christensenellaceae</taxon>
        <taxon>Candidatus Borkfalkia</taxon>
    </lineage>
</organism>
<dbReference type="EMBL" id="DXFD01000030">
    <property type="protein sequence ID" value="HIX46418.1"/>
    <property type="molecule type" value="Genomic_DNA"/>
</dbReference>
<accession>A0A9D2AQQ8</accession>
<dbReference type="InterPro" id="IPR004570">
    <property type="entry name" value="Phosphatidylglycerol_P_synth"/>
</dbReference>
<dbReference type="GO" id="GO:0016020">
    <property type="term" value="C:membrane"/>
    <property type="evidence" value="ECO:0007669"/>
    <property type="project" value="UniProtKB-SubCell"/>
</dbReference>
<evidence type="ECO:0000256" key="5">
    <source>
        <dbReference type="ARBA" id="ARBA00013170"/>
    </source>
</evidence>
<feature type="transmembrane region" description="Helical" evidence="18">
    <location>
        <begin position="162"/>
        <end position="190"/>
    </location>
</feature>
<name>A0A9D2AQQ8_9FIRM</name>
<dbReference type="PANTHER" id="PTHR14269:SF62">
    <property type="entry name" value="CDP-DIACYLGLYCEROL--GLYCEROL-3-PHOSPHATE 3-PHOSPHATIDYLTRANSFERASE 1, CHLOROPLASTIC"/>
    <property type="match status" value="1"/>
</dbReference>
<comment type="catalytic activity">
    <reaction evidence="15">
        <text>a CDP-1,2-diacyl-sn-glycerol + sn-glycerol 3-phosphate = a 1,2-diacyl-sn-glycero-3-phospho-(1'-sn-glycero-3'-phosphate) + CMP + H(+)</text>
        <dbReference type="Rhea" id="RHEA:12593"/>
        <dbReference type="ChEBI" id="CHEBI:15378"/>
        <dbReference type="ChEBI" id="CHEBI:57597"/>
        <dbReference type="ChEBI" id="CHEBI:58332"/>
        <dbReference type="ChEBI" id="CHEBI:60110"/>
        <dbReference type="ChEBI" id="CHEBI:60377"/>
        <dbReference type="EC" id="2.7.8.5"/>
    </reaction>
</comment>
<proteinExistence type="inferred from homology"/>
<keyword evidence="11" id="KW-0443">Lipid metabolism</keyword>
<evidence type="ECO:0000256" key="17">
    <source>
        <dbReference type="RuleBase" id="RU003750"/>
    </source>
</evidence>
<dbReference type="Proteomes" id="UP000824249">
    <property type="component" value="Unassembled WGS sequence"/>
</dbReference>
<keyword evidence="14" id="KW-1208">Phospholipid metabolism</keyword>
<keyword evidence="9 18" id="KW-0812">Transmembrane</keyword>
<dbReference type="GO" id="GO:0008444">
    <property type="term" value="F:CDP-diacylglycerol-glycerol-3-phosphate 3-phosphatidyltransferase activity"/>
    <property type="evidence" value="ECO:0007669"/>
    <property type="project" value="UniProtKB-UniRule"/>
</dbReference>
<dbReference type="EC" id="2.7.8.5" evidence="5 16"/>
<comment type="caution">
    <text evidence="19">The sequence shown here is derived from an EMBL/GenBank/DDBJ whole genome shotgun (WGS) entry which is preliminary data.</text>
</comment>
<feature type="transmembrane region" description="Helical" evidence="18">
    <location>
        <begin position="100"/>
        <end position="118"/>
    </location>
</feature>
<dbReference type="InterPro" id="IPR050324">
    <property type="entry name" value="CDP-alcohol_PTase-I"/>
</dbReference>
<evidence type="ECO:0000256" key="11">
    <source>
        <dbReference type="ARBA" id="ARBA00023098"/>
    </source>
</evidence>
<evidence type="ECO:0000256" key="4">
    <source>
        <dbReference type="ARBA" id="ARBA00010441"/>
    </source>
</evidence>
<dbReference type="PANTHER" id="PTHR14269">
    <property type="entry name" value="CDP-DIACYLGLYCEROL--GLYCEROL-3-PHOSPHATE 3-PHOSPHATIDYLTRANSFERASE-RELATED"/>
    <property type="match status" value="1"/>
</dbReference>
<dbReference type="InterPro" id="IPR000462">
    <property type="entry name" value="CDP-OH_P_trans"/>
</dbReference>
<comment type="subcellular location">
    <subcellularLocation>
        <location evidence="2">Membrane</location>
        <topology evidence="2">Multi-pass membrane protein</topology>
    </subcellularLocation>
</comment>
<dbReference type="Pfam" id="PF01066">
    <property type="entry name" value="CDP-OH_P_transf"/>
    <property type="match status" value="1"/>
</dbReference>
<feature type="transmembrane region" description="Helical" evidence="18">
    <location>
        <begin position="139"/>
        <end position="156"/>
    </location>
</feature>
<evidence type="ECO:0000256" key="8">
    <source>
        <dbReference type="ARBA" id="ARBA00022679"/>
    </source>
</evidence>
<evidence type="ECO:0000256" key="3">
    <source>
        <dbReference type="ARBA" id="ARBA00005042"/>
    </source>
</evidence>
<dbReference type="PIRSF" id="PIRSF000847">
    <property type="entry name" value="Phos_ph_gly_syn"/>
    <property type="match status" value="1"/>
</dbReference>
<dbReference type="AlphaFoldDB" id="A0A9D2AQQ8"/>
<protein>
    <recommendedName>
        <fullName evidence="6 16">CDP-diacylglycerol--glycerol-3-phosphate 3-phosphatidyltransferase</fullName>
        <ecNumber evidence="5 16">2.7.8.5</ecNumber>
    </recommendedName>
</protein>